<name>A0A8B3M3D7_ECOLX</name>
<accession>A0A8B3M3D7</accession>
<comment type="caution">
    <text evidence="1">The sequence shown here is derived from an EMBL/GenBank/DDBJ whole genome shotgun (WGS) entry which is preliminary data.</text>
</comment>
<dbReference type="RefSeq" id="WP_085451488.1">
    <property type="nucleotide sequence ID" value="NZ_JAJLMQ010000029.1"/>
</dbReference>
<dbReference type="Proteomes" id="UP000288459">
    <property type="component" value="Unassembled WGS sequence"/>
</dbReference>
<sequence>MLIASCAETGPAKVEVIDTGCDWVSAIRLTEHDIEVMDRQTKKDVLAHNKSWQANCQPNEYVASP</sequence>
<organism evidence="1 2">
    <name type="scientific">Escherichia coli</name>
    <dbReference type="NCBI Taxonomy" id="562"/>
    <lineage>
        <taxon>Bacteria</taxon>
        <taxon>Pseudomonadati</taxon>
        <taxon>Pseudomonadota</taxon>
        <taxon>Gammaproteobacteria</taxon>
        <taxon>Enterobacterales</taxon>
        <taxon>Enterobacteriaceae</taxon>
        <taxon>Escherichia</taxon>
    </lineage>
</organism>
<protein>
    <submittedName>
        <fullName evidence="1">Uncharacterized protein</fullName>
    </submittedName>
</protein>
<evidence type="ECO:0000313" key="1">
    <source>
        <dbReference type="EMBL" id="RVE14625.1"/>
    </source>
</evidence>
<reference evidence="1 2" key="1">
    <citation type="submission" date="2017-08" db="EMBL/GenBank/DDBJ databases">
        <title>Sequencing of Escherichia coli CCPM 6219.</title>
        <authorList>
            <person name="Liu S.-L."/>
            <person name="Zhou Y.-J."/>
            <person name="Zhao M.-F."/>
        </authorList>
    </citation>
    <scope>NUCLEOTIDE SEQUENCE [LARGE SCALE GENOMIC DNA]</scope>
    <source>
        <strain evidence="1 2">CCPM 6219</strain>
    </source>
</reference>
<proteinExistence type="predicted"/>
<dbReference type="EMBL" id="NPIM01000107">
    <property type="protein sequence ID" value="RVE14625.1"/>
    <property type="molecule type" value="Genomic_DNA"/>
</dbReference>
<dbReference type="AlphaFoldDB" id="A0A8B3M3D7"/>
<evidence type="ECO:0000313" key="2">
    <source>
        <dbReference type="Proteomes" id="UP000288459"/>
    </source>
</evidence>
<gene>
    <name evidence="1" type="ORF">CIG67_07585</name>
</gene>